<organism evidence="2 3">
    <name type="scientific">Piscinibacter terrae</name>
    <dbReference type="NCBI Taxonomy" id="2496871"/>
    <lineage>
        <taxon>Bacteria</taxon>
        <taxon>Pseudomonadati</taxon>
        <taxon>Pseudomonadota</taxon>
        <taxon>Betaproteobacteria</taxon>
        <taxon>Burkholderiales</taxon>
        <taxon>Sphaerotilaceae</taxon>
        <taxon>Piscinibacter</taxon>
    </lineage>
</organism>
<keyword evidence="3" id="KW-1185">Reference proteome</keyword>
<sequence length="255" mass="28526">MQEVKFDLGKNIVETARASGVPQFQTRDIAGLVSYGVTAIPPQVALRYIRAGYEIRWQPVFAMTMYSNKERDPGLAVQSVDLQLGQRFETHEAAQTFVEQTLAQFVQGKWVRYHEPEWTTLLTGRSSMLDEAGRIADELTTVDPAYKISPEDWRSAMRHGIIWRWSGDGVLATLTVNNDGSQTGKADYNIELQFDLLDVKLKRDAANLARDLKEGDAKGWGSTAKHEADKKAAQARNKVLEENAVKRGDSVVTAR</sequence>
<dbReference type="AlphaFoldDB" id="A0A3N7HNH8"/>
<accession>A0A3N7HNH8</accession>
<gene>
    <name evidence="2" type="ORF">DZC73_16625</name>
</gene>
<reference evidence="2 3" key="1">
    <citation type="submission" date="2018-08" db="EMBL/GenBank/DDBJ databases">
        <authorList>
            <person name="Khan S.A."/>
            <person name="Jeon C.O."/>
            <person name="Chun B.H."/>
            <person name="Jeong S.E."/>
        </authorList>
    </citation>
    <scope>NUCLEOTIDE SEQUENCE [LARGE SCALE GENOMIC DNA]</scope>
    <source>
        <strain evidence="2 3">S-16</strain>
    </source>
</reference>
<feature type="region of interest" description="Disordered" evidence="1">
    <location>
        <begin position="216"/>
        <end position="241"/>
    </location>
</feature>
<name>A0A3N7HNH8_9BURK</name>
<reference evidence="2 3" key="2">
    <citation type="submission" date="2018-12" db="EMBL/GenBank/DDBJ databases">
        <title>Rhizobacter gummiphilus sp. nov., a rubber-degrading bacterium isolated from the soil of a botanical garden in Japan.</title>
        <authorList>
            <person name="Shunsuke S.S."/>
        </authorList>
    </citation>
    <scope>NUCLEOTIDE SEQUENCE [LARGE SCALE GENOMIC DNA]</scope>
    <source>
        <strain evidence="2 3">S-16</strain>
    </source>
</reference>
<dbReference type="EMBL" id="QUSW01000004">
    <property type="protein sequence ID" value="RQP23748.1"/>
    <property type="molecule type" value="Genomic_DNA"/>
</dbReference>
<proteinExistence type="predicted"/>
<dbReference type="Proteomes" id="UP000267464">
    <property type="component" value="Unassembled WGS sequence"/>
</dbReference>
<evidence type="ECO:0000313" key="2">
    <source>
        <dbReference type="EMBL" id="RQP23748.1"/>
    </source>
</evidence>
<feature type="compositionally biased region" description="Basic and acidic residues" evidence="1">
    <location>
        <begin position="224"/>
        <end position="241"/>
    </location>
</feature>
<evidence type="ECO:0000256" key="1">
    <source>
        <dbReference type="SAM" id="MobiDB-lite"/>
    </source>
</evidence>
<comment type="caution">
    <text evidence="2">The sequence shown here is derived from an EMBL/GenBank/DDBJ whole genome shotgun (WGS) entry which is preliminary data.</text>
</comment>
<protein>
    <submittedName>
        <fullName evidence="2">Uncharacterized protein</fullName>
    </submittedName>
</protein>
<evidence type="ECO:0000313" key="3">
    <source>
        <dbReference type="Proteomes" id="UP000267464"/>
    </source>
</evidence>